<sequence>MERSDGSQFNIVTTLSGSRDSAPEGEVDSGRISVDRRNHREQHQRAVLAANEFRQHVLENAEAKLETLETQCSRSGTKIPKAPPQGSVDGNPRETSTAYSVLLPICKLLVRGDSITARTDGARGARGGGGRRACACTAQKVRSAGARGARCLMHTPHAAPRSSSRATRRTRAHSPARAAGIEQAAQGVKRERAEVCSAGSRGAMSRARAPRSPTQHYSAAQLLRHVDDPLESADARAVGTEHAEHAHGARGARRGGETMARVLAAIARVVEHAALAQRDTAAIRTRAPRAQCAAHAPRLPRSSSSTRMTHASGRTRVLSSAAHSEGARAHRGGGGRRARRGAPRTRAQLLQHANSQRWHVVQHAADLRRLNASTGRASCTMSRARAPSAAQLIQHADDPREWADTHARA</sequence>
<gene>
    <name evidence="2" type="ORF">GGX14DRAFT_619253</name>
</gene>
<feature type="region of interest" description="Disordered" evidence="1">
    <location>
        <begin position="388"/>
        <end position="409"/>
    </location>
</feature>
<evidence type="ECO:0000313" key="3">
    <source>
        <dbReference type="Proteomes" id="UP001219525"/>
    </source>
</evidence>
<feature type="compositionally biased region" description="Polar residues" evidence="1">
    <location>
        <begin position="1"/>
        <end position="19"/>
    </location>
</feature>
<organism evidence="2 3">
    <name type="scientific">Mycena pura</name>
    <dbReference type="NCBI Taxonomy" id="153505"/>
    <lineage>
        <taxon>Eukaryota</taxon>
        <taxon>Fungi</taxon>
        <taxon>Dikarya</taxon>
        <taxon>Basidiomycota</taxon>
        <taxon>Agaricomycotina</taxon>
        <taxon>Agaricomycetes</taxon>
        <taxon>Agaricomycetidae</taxon>
        <taxon>Agaricales</taxon>
        <taxon>Marasmiineae</taxon>
        <taxon>Mycenaceae</taxon>
        <taxon>Mycena</taxon>
    </lineage>
</organism>
<feature type="region of interest" description="Disordered" evidence="1">
    <location>
        <begin position="286"/>
        <end position="344"/>
    </location>
</feature>
<protein>
    <submittedName>
        <fullName evidence="2">Uncharacterized protein</fullName>
    </submittedName>
</protein>
<evidence type="ECO:0000313" key="2">
    <source>
        <dbReference type="EMBL" id="KAJ7213633.1"/>
    </source>
</evidence>
<feature type="region of interest" description="Disordered" evidence="1">
    <location>
        <begin position="1"/>
        <end position="41"/>
    </location>
</feature>
<feature type="compositionally biased region" description="Basic residues" evidence="1">
    <location>
        <begin position="329"/>
        <end position="343"/>
    </location>
</feature>
<evidence type="ECO:0000256" key="1">
    <source>
        <dbReference type="SAM" id="MobiDB-lite"/>
    </source>
</evidence>
<comment type="caution">
    <text evidence="2">The sequence shown here is derived from an EMBL/GenBank/DDBJ whole genome shotgun (WGS) entry which is preliminary data.</text>
</comment>
<feature type="region of interest" description="Disordered" evidence="1">
    <location>
        <begin position="72"/>
        <end position="93"/>
    </location>
</feature>
<name>A0AAD6YCL6_9AGAR</name>
<keyword evidence="3" id="KW-1185">Reference proteome</keyword>
<accession>A0AAD6YCL6</accession>
<proteinExistence type="predicted"/>
<dbReference type="EMBL" id="JARJCW010000021">
    <property type="protein sequence ID" value="KAJ7213633.1"/>
    <property type="molecule type" value="Genomic_DNA"/>
</dbReference>
<dbReference type="AlphaFoldDB" id="A0AAD6YCL6"/>
<feature type="compositionally biased region" description="Basic and acidic residues" evidence="1">
    <location>
        <begin position="395"/>
        <end position="409"/>
    </location>
</feature>
<dbReference type="Proteomes" id="UP001219525">
    <property type="component" value="Unassembled WGS sequence"/>
</dbReference>
<reference evidence="2" key="1">
    <citation type="submission" date="2023-03" db="EMBL/GenBank/DDBJ databases">
        <title>Massive genome expansion in bonnet fungi (Mycena s.s.) driven by repeated elements and novel gene families across ecological guilds.</title>
        <authorList>
            <consortium name="Lawrence Berkeley National Laboratory"/>
            <person name="Harder C.B."/>
            <person name="Miyauchi S."/>
            <person name="Viragh M."/>
            <person name="Kuo A."/>
            <person name="Thoen E."/>
            <person name="Andreopoulos B."/>
            <person name="Lu D."/>
            <person name="Skrede I."/>
            <person name="Drula E."/>
            <person name="Henrissat B."/>
            <person name="Morin E."/>
            <person name="Kohler A."/>
            <person name="Barry K."/>
            <person name="LaButti K."/>
            <person name="Morin E."/>
            <person name="Salamov A."/>
            <person name="Lipzen A."/>
            <person name="Mereny Z."/>
            <person name="Hegedus B."/>
            <person name="Baldrian P."/>
            <person name="Stursova M."/>
            <person name="Weitz H."/>
            <person name="Taylor A."/>
            <person name="Grigoriev I.V."/>
            <person name="Nagy L.G."/>
            <person name="Martin F."/>
            <person name="Kauserud H."/>
        </authorList>
    </citation>
    <scope>NUCLEOTIDE SEQUENCE</scope>
    <source>
        <strain evidence="2">9144</strain>
    </source>
</reference>